<proteinExistence type="predicted"/>
<feature type="region of interest" description="Disordered" evidence="1">
    <location>
        <begin position="205"/>
        <end position="231"/>
    </location>
</feature>
<evidence type="ECO:0000256" key="1">
    <source>
        <dbReference type="SAM" id="MobiDB-lite"/>
    </source>
</evidence>
<feature type="region of interest" description="Disordered" evidence="1">
    <location>
        <begin position="159"/>
        <end position="179"/>
    </location>
</feature>
<organism evidence="2 3">
    <name type="scientific">Phakopsora pachyrhizi</name>
    <name type="common">Asian soybean rust disease fungus</name>
    <dbReference type="NCBI Taxonomy" id="170000"/>
    <lineage>
        <taxon>Eukaryota</taxon>
        <taxon>Fungi</taxon>
        <taxon>Dikarya</taxon>
        <taxon>Basidiomycota</taxon>
        <taxon>Pucciniomycotina</taxon>
        <taxon>Pucciniomycetes</taxon>
        <taxon>Pucciniales</taxon>
        <taxon>Phakopsoraceae</taxon>
        <taxon>Phakopsora</taxon>
    </lineage>
</organism>
<dbReference type="Proteomes" id="UP001153365">
    <property type="component" value="Unassembled WGS sequence"/>
</dbReference>
<evidence type="ECO:0000313" key="2">
    <source>
        <dbReference type="EMBL" id="CAH7672979.1"/>
    </source>
</evidence>
<comment type="caution">
    <text evidence="2">The sequence shown here is derived from an EMBL/GenBank/DDBJ whole genome shotgun (WGS) entry which is preliminary data.</text>
</comment>
<feature type="compositionally biased region" description="Polar residues" evidence="1">
    <location>
        <begin position="205"/>
        <end position="221"/>
    </location>
</feature>
<gene>
    <name evidence="2" type="ORF">PPACK8108_LOCUS7832</name>
</gene>
<feature type="compositionally biased region" description="Polar residues" evidence="1">
    <location>
        <begin position="164"/>
        <end position="173"/>
    </location>
</feature>
<accession>A0AAV0ATN7</accession>
<protein>
    <submittedName>
        <fullName evidence="2">Expressed protein</fullName>
    </submittedName>
</protein>
<reference evidence="2" key="1">
    <citation type="submission" date="2022-06" db="EMBL/GenBank/DDBJ databases">
        <authorList>
            <consortium name="SYNGENTA / RWTH Aachen University"/>
        </authorList>
    </citation>
    <scope>NUCLEOTIDE SEQUENCE</scope>
</reference>
<sequence>MLYPIRDYLNGLGLSLKLTSKGLALPSEDQKEDAKASEHQEDDSLRSYTNRLNQFSNDIQDIVFSKSFSSLLAGSSNESDQSIDLPIYLGQKDQNNNDEDDNHLSWIMGRLGLKDLSLKRVRIVDRIRPSLKLNQSAVSTSEKSQDQVPKLKVLNSLNLKDHQTSINQNQPSSKNKESDKVYSILNQFNKLSEEDLVHFEIDIPSTHSSDTESSTRPSDQPQEQDDEFDSSSRTICVLVGKLDESYAGLISYRIST</sequence>
<keyword evidence="3" id="KW-1185">Reference proteome</keyword>
<evidence type="ECO:0000313" key="3">
    <source>
        <dbReference type="Proteomes" id="UP001153365"/>
    </source>
</evidence>
<dbReference type="EMBL" id="CALTRL010001550">
    <property type="protein sequence ID" value="CAH7672979.1"/>
    <property type="molecule type" value="Genomic_DNA"/>
</dbReference>
<name>A0AAV0ATN7_PHAPC</name>
<dbReference type="AlphaFoldDB" id="A0AAV0ATN7"/>